<dbReference type="Proteomes" id="UP000272833">
    <property type="component" value="Unassembled WGS sequence"/>
</dbReference>
<reference evidence="2 3" key="1">
    <citation type="submission" date="2018-10" db="EMBL/GenBank/DDBJ databases">
        <title>Transmission dynamics of multidrug resistant bacteria on intensive care unit surfaces.</title>
        <authorList>
            <person name="D'Souza A.W."/>
            <person name="Potter R.F."/>
            <person name="Wallace M."/>
            <person name="Shupe A."/>
            <person name="Patel S."/>
            <person name="Sun S."/>
            <person name="Gul D."/>
            <person name="Kwon J.H."/>
            <person name="Andleeb S."/>
            <person name="Burnham C.-A.D."/>
            <person name="Dantas G."/>
        </authorList>
    </citation>
    <scope>NUCLEOTIDE SEQUENCE [LARGE SCALE GENOMIC DNA]</scope>
    <source>
        <strain evidence="2 3">PO_271</strain>
    </source>
</reference>
<feature type="transmembrane region" description="Helical" evidence="1">
    <location>
        <begin position="46"/>
        <end position="70"/>
    </location>
</feature>
<evidence type="ECO:0000256" key="1">
    <source>
        <dbReference type="SAM" id="Phobius"/>
    </source>
</evidence>
<evidence type="ECO:0000313" key="3">
    <source>
        <dbReference type="Proteomes" id="UP000272833"/>
    </source>
</evidence>
<comment type="caution">
    <text evidence="2">The sequence shown here is derived from an EMBL/GenBank/DDBJ whole genome shotgun (WGS) entry which is preliminary data.</text>
</comment>
<keyword evidence="1" id="KW-0472">Membrane</keyword>
<dbReference type="EMBL" id="RHRS01000156">
    <property type="protein sequence ID" value="RRW23500.1"/>
    <property type="molecule type" value="Genomic_DNA"/>
</dbReference>
<gene>
    <name evidence="2" type="ORF">EGJ44_22975</name>
</gene>
<proteinExistence type="predicted"/>
<feature type="transmembrane region" description="Helical" evidence="1">
    <location>
        <begin position="82"/>
        <end position="99"/>
    </location>
</feature>
<keyword evidence="1" id="KW-0812">Transmembrane</keyword>
<evidence type="ECO:0000313" key="2">
    <source>
        <dbReference type="EMBL" id="RRW23500.1"/>
    </source>
</evidence>
<organism evidence="2 3">
    <name type="scientific">Ectopseudomonas oleovorans</name>
    <name type="common">Pseudomonas oleovorans</name>
    <dbReference type="NCBI Taxonomy" id="301"/>
    <lineage>
        <taxon>Bacteria</taxon>
        <taxon>Pseudomonadati</taxon>
        <taxon>Pseudomonadota</taxon>
        <taxon>Gammaproteobacteria</taxon>
        <taxon>Pseudomonadales</taxon>
        <taxon>Pseudomonadaceae</taxon>
        <taxon>Ectopseudomonas</taxon>
    </lineage>
</organism>
<accession>A0A3R9CJN8</accession>
<keyword evidence="1" id="KW-1133">Transmembrane helix</keyword>
<feature type="transmembrane region" description="Helical" evidence="1">
    <location>
        <begin position="111"/>
        <end position="136"/>
    </location>
</feature>
<sequence length="141" mass="15769">MDVKRAVIVGTILLYVVSLALPAMHTEIVFSREDGHIEPGAIEYGYYVLLVGWLGLFDTVAWYANPAFFIAHYLYANNRPSAFHVALASVALASTAIFYKKIWNDKEPPEIIVTELGIGFYVWLSALVLLTLATYLSRRNA</sequence>
<dbReference type="AlphaFoldDB" id="A0A3R9CJN8"/>
<protein>
    <submittedName>
        <fullName evidence="2">Uncharacterized protein</fullName>
    </submittedName>
</protein>
<name>A0A3R9CJN8_ECTOL</name>